<comment type="caution">
    <text evidence="3">The sequence shown here is derived from an EMBL/GenBank/DDBJ whole genome shotgun (WGS) entry which is preliminary data.</text>
</comment>
<dbReference type="Pfam" id="PF07940">
    <property type="entry name" value="Hepar_II_III_C"/>
    <property type="match status" value="1"/>
</dbReference>
<dbReference type="SUPFAM" id="SSF48230">
    <property type="entry name" value="Chondroitin AC/alginate lyase"/>
    <property type="match status" value="1"/>
</dbReference>
<gene>
    <name evidence="3" type="ORF">JIN78_11965</name>
</gene>
<dbReference type="InterPro" id="IPR008929">
    <property type="entry name" value="Chondroitin_lyas"/>
</dbReference>
<feature type="domain" description="Heparinase II/III-like C-terminal" evidence="2">
    <location>
        <begin position="474"/>
        <end position="532"/>
    </location>
</feature>
<sequence length="869" mass="96599">MARPHLLVCGKDLAEMRSKVEDVGWVRIAYEDMKDRIDPLAARVADEPDWLTSRLMMNWETRYVLPVTEGSRWVGGEGRAPVPTPRFGGARDWKTDYTLPRALEDWMPYNGWGDDVRFLKVETREEEWVHPSATGLLIERANQHLMRLAAEAAFLHWLTGEERYAEVAWPVLWTYMEGFSHVLPPLVKDGDQESQKIIGTTSFEVIHENILVDIAICYDFIQPYLVTQGRDPLLIENGIRRMTRRILEGGQSHGNWNLFQAEIAAHGALALQSNEAYPDGQGREYFLDIILNADNEGQLGLMKVVERGYDQETALWPEAPSYAFETTASLLAVANLIAQDPEGRALLADGFLEKAVLAQAELTHPNGLSLGIGDSINVRVNTEAIEMLISTARQQGKIAQEKRLTALLMREIEAGRYRRYRQSTVHALTNYVAELLPVPASEAEQARSYHAKPLNALVMRLPQNNWKHSLSAALFGTAGGHAHANGLAIELFGAGHILGPDPGRGSSYWQRDQRHYYSRMPAHNTVIPNGRADYPVEAPKQLALTLGVLEPAPGREGVSPRVGFAQASFRHLRPHASQLRTLALIESPGGSRFYYDAFHSRLLDDQREKHHDYLFHAQATEALLVDGKGRPLSLQAVNRLGSEAGDMAGYDYFRNERLADCKGGFRARFILPYSKTEVPVMDLWMPAPGRRQLFLVDAPANHAIRRGLPDRLTKEALPTLLVRQKGEAWERPFVAIYQPYLQGEGDPLQSVQSPPPMPGIAGAVVRGNGDWVVVLSATEEPPEAQWGELTFQGAIAVLLGDETGPLELYLGQGRTLGFPGLSLSARGTEPLSASLRKTPEGEWKCVSSGAVDFEATVIPDDAWRALLVD</sequence>
<dbReference type="GO" id="GO:0030313">
    <property type="term" value="C:cell envelope"/>
    <property type="evidence" value="ECO:0007669"/>
    <property type="project" value="UniProtKB-SubCell"/>
</dbReference>
<dbReference type="Proteomes" id="UP000604083">
    <property type="component" value="Unassembled WGS sequence"/>
</dbReference>
<name>A0A934RNS2_9BACT</name>
<dbReference type="InterPro" id="IPR012480">
    <property type="entry name" value="Hepar_II_III_C"/>
</dbReference>
<dbReference type="Gene3D" id="2.70.98.70">
    <property type="match status" value="1"/>
</dbReference>
<proteinExistence type="predicted"/>
<dbReference type="RefSeq" id="WP_200392212.1">
    <property type="nucleotide sequence ID" value="NZ_JAENIO010000031.1"/>
</dbReference>
<accession>A0A934RNS2</accession>
<evidence type="ECO:0000259" key="2">
    <source>
        <dbReference type="Pfam" id="PF07940"/>
    </source>
</evidence>
<dbReference type="Gene3D" id="1.50.10.100">
    <property type="entry name" value="Chondroitin AC/alginate lyase"/>
    <property type="match status" value="1"/>
</dbReference>
<dbReference type="GO" id="GO:0016829">
    <property type="term" value="F:lyase activity"/>
    <property type="evidence" value="ECO:0007669"/>
    <property type="project" value="InterPro"/>
</dbReference>
<organism evidence="3 4">
    <name type="scientific">Roseibacillus ishigakijimensis</name>
    <dbReference type="NCBI Taxonomy" id="454146"/>
    <lineage>
        <taxon>Bacteria</taxon>
        <taxon>Pseudomonadati</taxon>
        <taxon>Verrucomicrobiota</taxon>
        <taxon>Verrucomicrobiia</taxon>
        <taxon>Verrucomicrobiales</taxon>
        <taxon>Verrucomicrobiaceae</taxon>
        <taxon>Roseibacillus</taxon>
    </lineage>
</organism>
<evidence type="ECO:0000256" key="1">
    <source>
        <dbReference type="ARBA" id="ARBA00004196"/>
    </source>
</evidence>
<reference evidence="3" key="1">
    <citation type="submission" date="2021-01" db="EMBL/GenBank/DDBJ databases">
        <title>Modified the classification status of verrucomicrobia.</title>
        <authorList>
            <person name="Feng X."/>
        </authorList>
    </citation>
    <scope>NUCLEOTIDE SEQUENCE</scope>
    <source>
        <strain evidence="3">KCTC 12986</strain>
    </source>
</reference>
<keyword evidence="4" id="KW-1185">Reference proteome</keyword>
<dbReference type="AlphaFoldDB" id="A0A934RNS2"/>
<dbReference type="EMBL" id="JAENIO010000031">
    <property type="protein sequence ID" value="MBK1834779.1"/>
    <property type="molecule type" value="Genomic_DNA"/>
</dbReference>
<evidence type="ECO:0000313" key="4">
    <source>
        <dbReference type="Proteomes" id="UP000604083"/>
    </source>
</evidence>
<protein>
    <submittedName>
        <fullName evidence="3">Heparinase II/III family protein</fullName>
    </submittedName>
</protein>
<comment type="subcellular location">
    <subcellularLocation>
        <location evidence="1">Cell envelope</location>
    </subcellularLocation>
</comment>
<evidence type="ECO:0000313" key="3">
    <source>
        <dbReference type="EMBL" id="MBK1834779.1"/>
    </source>
</evidence>